<keyword evidence="4" id="KW-1015">Disulfide bond</keyword>
<feature type="domain" description="Chitin-binding type-2" evidence="7">
    <location>
        <begin position="93"/>
        <end position="151"/>
    </location>
</feature>
<organism evidence="8">
    <name type="scientific">Papilio dardanus</name>
    <name type="common">African swallowtail butterfly</name>
    <dbReference type="NCBI Taxonomy" id="77259"/>
    <lineage>
        <taxon>Eukaryota</taxon>
        <taxon>Metazoa</taxon>
        <taxon>Ecdysozoa</taxon>
        <taxon>Arthropoda</taxon>
        <taxon>Hexapoda</taxon>
        <taxon>Insecta</taxon>
        <taxon>Pterygota</taxon>
        <taxon>Neoptera</taxon>
        <taxon>Endopterygota</taxon>
        <taxon>Lepidoptera</taxon>
        <taxon>Glossata</taxon>
        <taxon>Ditrysia</taxon>
        <taxon>Papilionoidea</taxon>
        <taxon>Papilionidae</taxon>
        <taxon>Papilioninae</taxon>
        <taxon>Papilio</taxon>
    </lineage>
</organism>
<reference evidence="8" key="1">
    <citation type="submission" date="2008-12" db="EMBL/GenBank/DDBJ databases">
        <title>Molecular characterization of a wing patterning locus in the Batesian mimic, Papilio dardanus.</title>
        <authorList>
            <person name="Baxter S."/>
            <person name="Jiggins C."/>
            <person name="ffrench-Constant R."/>
            <person name="Heckel D."/>
            <person name="Vogel H."/>
            <person name="Vogler A."/>
            <person name="Timmermans M."/>
            <person name="Joron M."/>
        </authorList>
    </citation>
    <scope>NUCLEOTIDE SEQUENCE</scope>
</reference>
<keyword evidence="3" id="KW-0677">Repeat</keyword>
<dbReference type="Pfam" id="PF01607">
    <property type="entry name" value="CBM_14"/>
    <property type="match status" value="2"/>
</dbReference>
<evidence type="ECO:0000259" key="7">
    <source>
        <dbReference type="PROSITE" id="PS50940"/>
    </source>
</evidence>
<sequence length="283" mass="31420">MADRDFNDYDDKLHKIWGIFNSILYGKLIPILFLLGSVLAGDAEPSTTAKTTTAKVTTTPTTAKPTTAKPATKPNGTESITTYKPFEGVDPNTLSCDPQGQIFLLLPHFTDCTKFFMCAHGEEVLFVCAGGLYFDFERQTCNWPRDTNCILRDLPEDNDVEGSGEEAFDWLSDNADKASDGSVVSLTADAVLNAVRPLSLETPARTGNNIILNCFRADSASRQVPYKGDCQRYWRCMNGVPQVAYCTDGLFFNEKSQQCDFEANITCHVEQEDELKSEFIKVK</sequence>
<keyword evidence="1" id="KW-0147">Chitin-binding</keyword>
<gene>
    <name evidence="8" type="primary">cbpd</name>
</gene>
<dbReference type="InterPro" id="IPR036508">
    <property type="entry name" value="Chitin-bd_dom_sf"/>
</dbReference>
<accession>B8ZX09</accession>
<proteinExistence type="predicted"/>
<keyword evidence="2" id="KW-0732">Signal</keyword>
<evidence type="ECO:0000256" key="3">
    <source>
        <dbReference type="ARBA" id="ARBA00022737"/>
    </source>
</evidence>
<feature type="compositionally biased region" description="Low complexity" evidence="6">
    <location>
        <begin position="49"/>
        <end position="74"/>
    </location>
</feature>
<evidence type="ECO:0000256" key="1">
    <source>
        <dbReference type="ARBA" id="ARBA00022669"/>
    </source>
</evidence>
<dbReference type="PANTHER" id="PTHR23301:SF0">
    <property type="entry name" value="CHITIN-BINDING TYPE-2 DOMAIN-CONTAINING PROTEIN-RELATED"/>
    <property type="match status" value="1"/>
</dbReference>
<evidence type="ECO:0000256" key="4">
    <source>
        <dbReference type="ARBA" id="ARBA00023157"/>
    </source>
</evidence>
<dbReference type="SMART" id="SM00494">
    <property type="entry name" value="ChtBD2"/>
    <property type="match status" value="2"/>
</dbReference>
<evidence type="ECO:0000256" key="2">
    <source>
        <dbReference type="ARBA" id="ARBA00022729"/>
    </source>
</evidence>
<dbReference type="PROSITE" id="PS50940">
    <property type="entry name" value="CHIT_BIND_II"/>
    <property type="match status" value="2"/>
</dbReference>
<dbReference type="SUPFAM" id="SSF57625">
    <property type="entry name" value="Invertebrate chitin-binding proteins"/>
    <property type="match status" value="2"/>
</dbReference>
<name>B8ZX09_PAPDA</name>
<evidence type="ECO:0000256" key="5">
    <source>
        <dbReference type="ARBA" id="ARBA00023180"/>
    </source>
</evidence>
<feature type="region of interest" description="Disordered" evidence="6">
    <location>
        <begin position="49"/>
        <end position="77"/>
    </location>
</feature>
<feature type="domain" description="Chitin-binding type-2" evidence="7">
    <location>
        <begin position="211"/>
        <end position="269"/>
    </location>
</feature>
<protein>
    <submittedName>
        <fullName evidence="8">Putative chitin-binding peritrophin-A domain</fullName>
    </submittedName>
</protein>
<keyword evidence="5" id="KW-0325">Glycoprotein</keyword>
<dbReference type="GO" id="GO:0005576">
    <property type="term" value="C:extracellular region"/>
    <property type="evidence" value="ECO:0007669"/>
    <property type="project" value="InterPro"/>
</dbReference>
<dbReference type="EMBL" id="FM955425">
    <property type="protein sequence ID" value="CAW30926.1"/>
    <property type="molecule type" value="Genomic_DNA"/>
</dbReference>
<dbReference type="GO" id="GO:0008061">
    <property type="term" value="F:chitin binding"/>
    <property type="evidence" value="ECO:0007669"/>
    <property type="project" value="UniProtKB-KW"/>
</dbReference>
<dbReference type="InterPro" id="IPR002557">
    <property type="entry name" value="Chitin-bd_dom"/>
</dbReference>
<dbReference type="CAZy" id="CBM14">
    <property type="family name" value="Carbohydrate-Binding Module Family 14"/>
</dbReference>
<dbReference type="AlphaFoldDB" id="B8ZX09"/>
<dbReference type="InterPro" id="IPR051940">
    <property type="entry name" value="Chitin_bind-dev_reg"/>
</dbReference>
<evidence type="ECO:0000256" key="6">
    <source>
        <dbReference type="SAM" id="MobiDB-lite"/>
    </source>
</evidence>
<dbReference type="Gene3D" id="2.170.140.10">
    <property type="entry name" value="Chitin binding domain"/>
    <property type="match status" value="2"/>
</dbReference>
<dbReference type="PANTHER" id="PTHR23301">
    <property type="entry name" value="CHITIN BINDING PERITROPHIN-A"/>
    <property type="match status" value="1"/>
</dbReference>
<evidence type="ECO:0000313" key="8">
    <source>
        <dbReference type="EMBL" id="CAW30926.1"/>
    </source>
</evidence>